<dbReference type="PANTHER" id="PTHR42915">
    <property type="entry name" value="HYPOTHETICAL 460 KDA PROTEIN IN FEUA-SIGW INTERGENIC REGION [PRECURSOR]"/>
    <property type="match status" value="1"/>
</dbReference>
<name>A0ABU6MC96_9BACI</name>
<gene>
    <name evidence="2" type="ORF">P4T90_04115</name>
</gene>
<dbReference type="PANTHER" id="PTHR42915:SF1">
    <property type="entry name" value="PEPTIDOGLYCAN BETA-N-ACETYLMURAMIDASE NAMZ"/>
    <property type="match status" value="1"/>
</dbReference>
<dbReference type="RefSeq" id="WP_066266819.1">
    <property type="nucleotide sequence ID" value="NZ_JARMAB010000005.1"/>
</dbReference>
<dbReference type="Pfam" id="PF20732">
    <property type="entry name" value="NamZ_C"/>
    <property type="match status" value="1"/>
</dbReference>
<keyword evidence="3" id="KW-1185">Reference proteome</keyword>
<accession>A0ABU6MC96</accession>
<evidence type="ECO:0000259" key="1">
    <source>
        <dbReference type="Pfam" id="PF20732"/>
    </source>
</evidence>
<dbReference type="Proteomes" id="UP001341444">
    <property type="component" value="Unassembled WGS sequence"/>
</dbReference>
<protein>
    <submittedName>
        <fullName evidence="2">DUF1343 domain-containing protein</fullName>
    </submittedName>
</protein>
<comment type="caution">
    <text evidence="2">The sequence shown here is derived from an EMBL/GenBank/DDBJ whole genome shotgun (WGS) entry which is preliminary data.</text>
</comment>
<dbReference type="InterPro" id="IPR048503">
    <property type="entry name" value="NamZ_C"/>
</dbReference>
<organism evidence="2 3">
    <name type="scientific">Heyndrickxia acidicola</name>
    <dbReference type="NCBI Taxonomy" id="209389"/>
    <lineage>
        <taxon>Bacteria</taxon>
        <taxon>Bacillati</taxon>
        <taxon>Bacillota</taxon>
        <taxon>Bacilli</taxon>
        <taxon>Bacillales</taxon>
        <taxon>Bacillaceae</taxon>
        <taxon>Heyndrickxia</taxon>
    </lineage>
</organism>
<feature type="domain" description="Peptidoglycan beta-N-acetylmuramidase NamZ C-terminal" evidence="1">
    <location>
        <begin position="2"/>
        <end position="122"/>
    </location>
</feature>
<dbReference type="Gene3D" id="3.90.1150.140">
    <property type="match status" value="1"/>
</dbReference>
<evidence type="ECO:0000313" key="2">
    <source>
        <dbReference type="EMBL" id="MED1202276.1"/>
    </source>
</evidence>
<dbReference type="InterPro" id="IPR008302">
    <property type="entry name" value="NamZ"/>
</dbReference>
<evidence type="ECO:0000313" key="3">
    <source>
        <dbReference type="Proteomes" id="UP001341444"/>
    </source>
</evidence>
<proteinExistence type="predicted"/>
<reference evidence="2 3" key="1">
    <citation type="submission" date="2023-03" db="EMBL/GenBank/DDBJ databases">
        <title>Bacillus Genome Sequencing.</title>
        <authorList>
            <person name="Dunlap C."/>
        </authorList>
    </citation>
    <scope>NUCLEOTIDE SEQUENCE [LARGE SCALE GENOMIC DNA]</scope>
    <source>
        <strain evidence="2 3">B-23453</strain>
    </source>
</reference>
<sequence length="123" mass="14156">MAQKLNELKLPGVLFRSTYFTSTTSKYIGKLSGGVQIHVTNRNVYQSVETGIAIVKTIHDLYPEQFSFLPEDKNGVSYFDELIGNGWVRKAINNGSSLEEIVKRCNEETRKFKQTRKKYLLYK</sequence>
<dbReference type="EMBL" id="JARMAB010000005">
    <property type="protein sequence ID" value="MED1202276.1"/>
    <property type="molecule type" value="Genomic_DNA"/>
</dbReference>